<reference evidence="1" key="1">
    <citation type="submission" date="2023-07" db="EMBL/GenBank/DDBJ databases">
        <authorList>
            <consortium name="AG Swart"/>
            <person name="Singh M."/>
            <person name="Singh A."/>
            <person name="Seah K."/>
            <person name="Emmerich C."/>
        </authorList>
    </citation>
    <scope>NUCLEOTIDE SEQUENCE</scope>
    <source>
        <strain evidence="1">DP1</strain>
    </source>
</reference>
<accession>A0AAD1UH10</accession>
<dbReference type="AlphaFoldDB" id="A0AAD1UH10"/>
<proteinExistence type="predicted"/>
<comment type="caution">
    <text evidence="1">The sequence shown here is derived from an EMBL/GenBank/DDBJ whole genome shotgun (WGS) entry which is preliminary data.</text>
</comment>
<organism evidence="1 2">
    <name type="scientific">Euplotes crassus</name>
    <dbReference type="NCBI Taxonomy" id="5936"/>
    <lineage>
        <taxon>Eukaryota</taxon>
        <taxon>Sar</taxon>
        <taxon>Alveolata</taxon>
        <taxon>Ciliophora</taxon>
        <taxon>Intramacronucleata</taxon>
        <taxon>Spirotrichea</taxon>
        <taxon>Hypotrichia</taxon>
        <taxon>Euplotida</taxon>
        <taxon>Euplotidae</taxon>
        <taxon>Moneuplotes</taxon>
    </lineage>
</organism>
<evidence type="ECO:0000313" key="2">
    <source>
        <dbReference type="Proteomes" id="UP001295684"/>
    </source>
</evidence>
<evidence type="ECO:0000313" key="1">
    <source>
        <dbReference type="EMBL" id="CAI2366665.1"/>
    </source>
</evidence>
<name>A0AAD1UH10_EUPCR</name>
<gene>
    <name evidence="1" type="ORF">ECRASSUSDP1_LOCUS7938</name>
</gene>
<sequence length="170" mass="19601">MLKLWGLFMKSFYPRFEDFRKAHLLKKHHSHLKIELIHIDRRRKGEEEFLATNFKKSASAVEFLRAQIFGCRKALSNSVSSTPEHLAGSILLKFLLFKYCNDAKNSLKEPSEIIQNSEEFRRAVSSKFREIVIGRFPLGKQETAGEILDWVEPEFGILATLYPPNVSDTG</sequence>
<keyword evidence="2" id="KW-1185">Reference proteome</keyword>
<dbReference type="Proteomes" id="UP001295684">
    <property type="component" value="Unassembled WGS sequence"/>
</dbReference>
<protein>
    <submittedName>
        <fullName evidence="1">Uncharacterized protein</fullName>
    </submittedName>
</protein>
<dbReference type="EMBL" id="CAMPGE010007751">
    <property type="protein sequence ID" value="CAI2366665.1"/>
    <property type="molecule type" value="Genomic_DNA"/>
</dbReference>